<proteinExistence type="predicted"/>
<keyword evidence="5 7" id="KW-1133">Transmembrane helix</keyword>
<dbReference type="GO" id="GO:0005886">
    <property type="term" value="C:plasma membrane"/>
    <property type="evidence" value="ECO:0007669"/>
    <property type="project" value="UniProtKB-SubCell"/>
</dbReference>
<keyword evidence="10" id="KW-1185">Reference proteome</keyword>
<reference evidence="9" key="1">
    <citation type="submission" date="2021-03" db="EMBL/GenBank/DDBJ databases">
        <title>Taxonomic study of Clostridium polyendosporum from meadow-gley soil under rice.</title>
        <authorList>
            <person name="Kobayashi H."/>
            <person name="Tanizawa Y."/>
            <person name="Yagura M."/>
        </authorList>
    </citation>
    <scope>NUCLEOTIDE SEQUENCE</scope>
    <source>
        <strain evidence="9">JCM 30710</strain>
    </source>
</reference>
<evidence type="ECO:0000313" key="9">
    <source>
        <dbReference type="EMBL" id="GIM28342.1"/>
    </source>
</evidence>
<evidence type="ECO:0000259" key="8">
    <source>
        <dbReference type="Pfam" id="PF13190"/>
    </source>
</evidence>
<feature type="transmembrane region" description="Helical" evidence="7">
    <location>
        <begin position="72"/>
        <end position="97"/>
    </location>
</feature>
<feature type="transmembrane region" description="Helical" evidence="7">
    <location>
        <begin position="230"/>
        <end position="248"/>
    </location>
</feature>
<accession>A0A919RXY8</accession>
<dbReference type="EMBL" id="BOPZ01000006">
    <property type="protein sequence ID" value="GIM28342.1"/>
    <property type="molecule type" value="Genomic_DNA"/>
</dbReference>
<dbReference type="NCBIfam" id="NF008873">
    <property type="entry name" value="PRK11909.1"/>
    <property type="match status" value="1"/>
</dbReference>
<dbReference type="NCBIfam" id="NF005598">
    <property type="entry name" value="PRK07331.1"/>
    <property type="match status" value="1"/>
</dbReference>
<feature type="domain" description="PDGLE" evidence="8">
    <location>
        <begin position="230"/>
        <end position="317"/>
    </location>
</feature>
<evidence type="ECO:0000256" key="2">
    <source>
        <dbReference type="ARBA" id="ARBA00022448"/>
    </source>
</evidence>
<dbReference type="RefSeq" id="WP_212903081.1">
    <property type="nucleotide sequence ID" value="NZ_BOPZ01000006.1"/>
</dbReference>
<evidence type="ECO:0000256" key="3">
    <source>
        <dbReference type="ARBA" id="ARBA00022475"/>
    </source>
</evidence>
<dbReference type="InterPro" id="IPR025937">
    <property type="entry name" value="PDGLE_dom"/>
</dbReference>
<dbReference type="Proteomes" id="UP000679179">
    <property type="component" value="Unassembled WGS sequence"/>
</dbReference>
<keyword evidence="3" id="KW-1003">Cell membrane</keyword>
<dbReference type="Gene3D" id="1.10.1760.20">
    <property type="match status" value="1"/>
</dbReference>
<sequence length="333" mass="36243">MHIPDNYLSPSTCATFGVAMLPIWRRASLKVKAEITRQKMPLLGVAAAFSFLIMMFNIPLPGGTTGHAVGGALVAILLGPYSAVFAVTIALAIQALFFGDGGILALGVNCFNMAFIMPFTAFYLFKLTKKLFRNEKGEYIGAFLGGYISVNMAALFTAVEFGIQPLLFKDFLGLPLYSPYGLAISIPAMMIPHLLVVGILEGIVTMGAYSYIKKASPDVIYREKVSKIKFLYIIIGILILSTPLGLLANGTAWGEWGSKEIKNLIGFVPKGMEEGVQFNSPIPDYGLKFLNEYFGYILSALIGVIIILSTFKVLGKINLKRNKAQSKNNRPVC</sequence>
<dbReference type="PANTHER" id="PTHR34229">
    <property type="entry name" value="METAL TRANSPORT PROTEIN HI_1621-RELATED"/>
    <property type="match status" value="1"/>
</dbReference>
<feature type="transmembrane region" description="Helical" evidence="7">
    <location>
        <begin position="40"/>
        <end position="60"/>
    </location>
</feature>
<comment type="caution">
    <text evidence="9">The sequence shown here is derived from an EMBL/GenBank/DDBJ whole genome shotgun (WGS) entry which is preliminary data.</text>
</comment>
<keyword evidence="4 7" id="KW-0812">Transmembrane</keyword>
<evidence type="ECO:0000256" key="5">
    <source>
        <dbReference type="ARBA" id="ARBA00022989"/>
    </source>
</evidence>
<name>A0A919RXY8_9CLOT</name>
<evidence type="ECO:0000256" key="4">
    <source>
        <dbReference type="ARBA" id="ARBA00022692"/>
    </source>
</evidence>
<evidence type="ECO:0000313" key="10">
    <source>
        <dbReference type="Proteomes" id="UP000679179"/>
    </source>
</evidence>
<keyword evidence="6 7" id="KW-0472">Membrane</keyword>
<organism evidence="9 10">
    <name type="scientific">Clostridium polyendosporum</name>
    <dbReference type="NCBI Taxonomy" id="69208"/>
    <lineage>
        <taxon>Bacteria</taxon>
        <taxon>Bacillati</taxon>
        <taxon>Bacillota</taxon>
        <taxon>Clostridia</taxon>
        <taxon>Eubacteriales</taxon>
        <taxon>Clostridiaceae</taxon>
        <taxon>Clostridium</taxon>
    </lineage>
</organism>
<comment type="subcellular location">
    <subcellularLocation>
        <location evidence="1">Cell membrane</location>
        <topology evidence="1">Multi-pass membrane protein</topology>
    </subcellularLocation>
</comment>
<dbReference type="AlphaFoldDB" id="A0A919RXY8"/>
<keyword evidence="2" id="KW-0813">Transport</keyword>
<evidence type="ECO:0000256" key="6">
    <source>
        <dbReference type="ARBA" id="ARBA00023136"/>
    </source>
</evidence>
<dbReference type="Pfam" id="PF01891">
    <property type="entry name" value="CbiM"/>
    <property type="match status" value="1"/>
</dbReference>
<dbReference type="Pfam" id="PF13190">
    <property type="entry name" value="PDGLE"/>
    <property type="match status" value="1"/>
</dbReference>
<dbReference type="GO" id="GO:0000041">
    <property type="term" value="P:transition metal ion transport"/>
    <property type="evidence" value="ECO:0007669"/>
    <property type="project" value="InterPro"/>
</dbReference>
<feature type="transmembrane region" description="Helical" evidence="7">
    <location>
        <begin position="103"/>
        <end position="125"/>
    </location>
</feature>
<evidence type="ECO:0000256" key="7">
    <source>
        <dbReference type="SAM" id="Phobius"/>
    </source>
</evidence>
<protein>
    <submittedName>
        <fullName evidence="9">Cobalt transporter CbiM</fullName>
    </submittedName>
</protein>
<gene>
    <name evidence="9" type="ORF">CPJCM30710_10080</name>
</gene>
<evidence type="ECO:0000256" key="1">
    <source>
        <dbReference type="ARBA" id="ARBA00004651"/>
    </source>
</evidence>
<feature type="transmembrane region" description="Helical" evidence="7">
    <location>
        <begin position="293"/>
        <end position="314"/>
    </location>
</feature>
<feature type="transmembrane region" description="Helical" evidence="7">
    <location>
        <begin position="179"/>
        <end position="209"/>
    </location>
</feature>
<dbReference type="PANTHER" id="PTHR34229:SF1">
    <property type="entry name" value="METAL TRANSPORT PROTEIN HI_1621-RELATED"/>
    <property type="match status" value="1"/>
</dbReference>
<feature type="transmembrane region" description="Helical" evidence="7">
    <location>
        <begin position="137"/>
        <end position="159"/>
    </location>
</feature>
<dbReference type="InterPro" id="IPR002751">
    <property type="entry name" value="CbiM/NikMN"/>
</dbReference>